<reference evidence="1 2" key="1">
    <citation type="submission" date="2015-11" db="EMBL/GenBank/DDBJ databases">
        <title>Ensifer anhuiense sp. nov., an effective nitrogen fixation bacterium with Glycine soja.</title>
        <authorList>
            <person name="Yan H."/>
            <person name="Chen W."/>
        </authorList>
    </citation>
    <scope>NUCLEOTIDE SEQUENCE [LARGE SCALE GENOMIC DNA]</scope>
    <source>
        <strain evidence="1 2">LMG 7837</strain>
    </source>
</reference>
<dbReference type="EMBL" id="LNQB01000033">
    <property type="protein sequence ID" value="OAP50419.1"/>
    <property type="molecule type" value="Genomic_DNA"/>
</dbReference>
<evidence type="ECO:0000313" key="2">
    <source>
        <dbReference type="Proteomes" id="UP000078507"/>
    </source>
</evidence>
<evidence type="ECO:0008006" key="3">
    <source>
        <dbReference type="Google" id="ProtNLM"/>
    </source>
</evidence>
<gene>
    <name evidence="1" type="ORF">ATB98_02065</name>
</gene>
<accession>A0A178YSC5</accession>
<name>A0A178YSC5_SINSA</name>
<keyword evidence="2" id="KW-1185">Reference proteome</keyword>
<sequence>MPLQGVLVLGILELDEGRPPRDPCLGPRAGSFLNPATFSRPIITEMVKGALPEIVIRGDASLEEACVTAARRLVARGAHVISADCGFFIRHQAAISAAVDVPVVTSSLLLIPMLLRQLPRRKKIAVLTADSRHCSEDLLGLETPADRARVVIGGIEDGDYMRNTLARPFVRTDLDQIEREVHACVARLHAEHPEIGMLLFECTGFPVVTKALRRTVGLPIYDITDLCRLTIASVSSETGERSP</sequence>
<evidence type="ECO:0000313" key="1">
    <source>
        <dbReference type="EMBL" id="OAP50419.1"/>
    </source>
</evidence>
<dbReference type="RefSeq" id="WP_066867866.1">
    <property type="nucleotide sequence ID" value="NZ_LNQB01000033.1"/>
</dbReference>
<organism evidence="1 2">
    <name type="scientific">Sinorhizobium saheli</name>
    <dbReference type="NCBI Taxonomy" id="36856"/>
    <lineage>
        <taxon>Bacteria</taxon>
        <taxon>Pseudomonadati</taxon>
        <taxon>Pseudomonadota</taxon>
        <taxon>Alphaproteobacteria</taxon>
        <taxon>Hyphomicrobiales</taxon>
        <taxon>Rhizobiaceae</taxon>
        <taxon>Sinorhizobium/Ensifer group</taxon>
        <taxon>Sinorhizobium</taxon>
    </lineage>
</organism>
<protein>
    <recommendedName>
        <fullName evidence="3">Hydantoin racemase</fullName>
    </recommendedName>
</protein>
<comment type="caution">
    <text evidence="1">The sequence shown here is derived from an EMBL/GenBank/DDBJ whole genome shotgun (WGS) entry which is preliminary data.</text>
</comment>
<dbReference type="STRING" id="36856.ATB98_02065"/>
<dbReference type="Proteomes" id="UP000078507">
    <property type="component" value="Unassembled WGS sequence"/>
</dbReference>
<proteinExistence type="predicted"/>
<dbReference type="AlphaFoldDB" id="A0A178YSC5"/>